<feature type="domain" description="Sialidase" evidence="2">
    <location>
        <begin position="212"/>
        <end position="430"/>
    </location>
</feature>
<comment type="caution">
    <text evidence="3">The sequence shown here is derived from an EMBL/GenBank/DDBJ whole genome shotgun (WGS) entry which is preliminary data.</text>
</comment>
<gene>
    <name evidence="3" type="ORF">ETD85_28000</name>
</gene>
<dbReference type="Gene3D" id="2.120.10.10">
    <property type="match status" value="2"/>
</dbReference>
<dbReference type="InterPro" id="IPR008979">
    <property type="entry name" value="Galactose-bd-like_sf"/>
</dbReference>
<sequence length="654" mass="69347">MVHLPPRWKAPRTDDLRPGNTGLQPVSHLESVRFGDRGRQARSNAVAMTRAVVVAVSAAAVAPAVPAAAPAESDYCVLPDHSQQSAQTGAYLIDTASSLDWIHPNPPPLMREPSASERLDFAGFPNVSALDVAGPHGAPAQKVITTFTTNVDQVVTLTNEAAVSTDGGLRFGPSSATPLREAPIQLLDGRFFATEYYPRRTGPHTATLGILTSSALHDGESWVRSEAVLRTPGDLLPGGAAHGVPIQLADGTILVTVYARYSDTGAYQAEVYASRDGGRTFDRRGVIAPPEPAPPPSGSPPDSPPSSPPAPVPGSAPSPAPGAGAVAPATGFVYNEASIAQTVDGSLLAVLRRDGGRFSTLHQTRSADGGRTWAPVRELRFSGLDCVVRGVAPKLLLTPGGLLVLSAGRPDNWLAVSPDGLGDEWREPRVTYHNRDGIWGTHGSSGYTGIAAVGPHRLIQVFDNCKLPGVRDDDGLLNETACPAHGRFENGGWYAIKRHLFTLTPPASGRLDLAAMRRRGELEVETTMRWTARDRRRTGPGGALDGSTGYWSSAVARGRGRYVLHLDRPHALTLIGLSLRPGHAASARVYVSGNGRSWGEPIVTITGRTDYALRYDSLARTARHVKIVTEPSAACEAEIGKSCSMLNEVELYAS</sequence>
<dbReference type="Pfam" id="PF13088">
    <property type="entry name" value="BNR_2"/>
    <property type="match status" value="1"/>
</dbReference>
<evidence type="ECO:0000313" key="4">
    <source>
        <dbReference type="Proteomes" id="UP000306628"/>
    </source>
</evidence>
<protein>
    <submittedName>
        <fullName evidence="3">Exo-alpha-sialidase</fullName>
    </submittedName>
</protein>
<dbReference type="SUPFAM" id="SSF50939">
    <property type="entry name" value="Sialidases"/>
    <property type="match status" value="1"/>
</dbReference>
<keyword evidence="4" id="KW-1185">Reference proteome</keyword>
<feature type="compositionally biased region" description="Pro residues" evidence="1">
    <location>
        <begin position="289"/>
        <end position="320"/>
    </location>
</feature>
<accession>A0A5S4GCR6</accession>
<name>A0A5S4GCR6_9ACTN</name>
<dbReference type="CDD" id="cd15482">
    <property type="entry name" value="Sialidase_non-viral"/>
    <property type="match status" value="1"/>
</dbReference>
<dbReference type="OrthoDB" id="41724at2"/>
<evidence type="ECO:0000256" key="1">
    <source>
        <dbReference type="SAM" id="MobiDB-lite"/>
    </source>
</evidence>
<dbReference type="InterPro" id="IPR036278">
    <property type="entry name" value="Sialidase_sf"/>
</dbReference>
<evidence type="ECO:0000259" key="2">
    <source>
        <dbReference type="Pfam" id="PF13088"/>
    </source>
</evidence>
<feature type="region of interest" description="Disordered" evidence="1">
    <location>
        <begin position="278"/>
        <end position="323"/>
    </location>
</feature>
<dbReference type="AlphaFoldDB" id="A0A5S4GCR6"/>
<dbReference type="SUPFAM" id="SSF49785">
    <property type="entry name" value="Galactose-binding domain-like"/>
    <property type="match status" value="1"/>
</dbReference>
<organism evidence="3 4">
    <name type="scientific">Nonomuraea zeae</name>
    <dbReference type="NCBI Taxonomy" id="1642303"/>
    <lineage>
        <taxon>Bacteria</taxon>
        <taxon>Bacillati</taxon>
        <taxon>Actinomycetota</taxon>
        <taxon>Actinomycetes</taxon>
        <taxon>Streptosporangiales</taxon>
        <taxon>Streptosporangiaceae</taxon>
        <taxon>Nonomuraea</taxon>
    </lineage>
</organism>
<dbReference type="InterPro" id="IPR011040">
    <property type="entry name" value="Sialidase"/>
</dbReference>
<dbReference type="EMBL" id="VCKX01000094">
    <property type="protein sequence ID" value="TMR30798.1"/>
    <property type="molecule type" value="Genomic_DNA"/>
</dbReference>
<reference evidence="3 4" key="1">
    <citation type="submission" date="2019-05" db="EMBL/GenBank/DDBJ databases">
        <title>Draft genome sequence of Nonomuraea zeae DSM 100528.</title>
        <authorList>
            <person name="Saricaoglu S."/>
            <person name="Isik K."/>
        </authorList>
    </citation>
    <scope>NUCLEOTIDE SEQUENCE [LARGE SCALE GENOMIC DNA]</scope>
    <source>
        <strain evidence="3 4">DSM 100528</strain>
    </source>
</reference>
<dbReference type="Proteomes" id="UP000306628">
    <property type="component" value="Unassembled WGS sequence"/>
</dbReference>
<feature type="region of interest" description="Disordered" evidence="1">
    <location>
        <begin position="1"/>
        <end position="27"/>
    </location>
</feature>
<proteinExistence type="predicted"/>
<evidence type="ECO:0000313" key="3">
    <source>
        <dbReference type="EMBL" id="TMR30798.1"/>
    </source>
</evidence>